<dbReference type="EMBL" id="JAAOZC010000003">
    <property type="protein sequence ID" value="NIJ07831.1"/>
    <property type="molecule type" value="Genomic_DNA"/>
</dbReference>
<dbReference type="RefSeq" id="WP_208408613.1">
    <property type="nucleotide sequence ID" value="NZ_JAAOZC010000003.1"/>
</dbReference>
<dbReference type="PANTHER" id="PTHR35585">
    <property type="entry name" value="HHE DOMAIN PROTEIN (AFU_ORTHOLOGUE AFUA_4G00730)"/>
    <property type="match status" value="1"/>
</dbReference>
<feature type="region of interest" description="Disordered" evidence="1">
    <location>
        <begin position="166"/>
        <end position="185"/>
    </location>
</feature>
<sequence>MGKYTQRNGEGLHRIAKDDPLALQVLKTEHHTFRELFDAAQEAEGAALKKIGDELCLRLDVHMTIEEEILYPAAKAIGEGDDVDEGIVEHAAGKDLAGQIAQMKGTEELYKSKIHVLGEQTIHHIDEEDEELFEEMKEAHEAGKIDLDAIGEQLRSRQAELYGKVLETGDLGPTQEADAEEVPAG</sequence>
<reference evidence="3 4" key="1">
    <citation type="submission" date="2020-03" db="EMBL/GenBank/DDBJ databases">
        <title>Genomic Encyclopedia of Type Strains, Phase III (KMG-III): the genomes of soil and plant-associated and newly described type strains.</title>
        <authorList>
            <person name="Whitman W."/>
        </authorList>
    </citation>
    <scope>NUCLEOTIDE SEQUENCE [LARGE SCALE GENOMIC DNA]</scope>
    <source>
        <strain evidence="3 4">CECT 8804</strain>
    </source>
</reference>
<gene>
    <name evidence="3" type="ORF">FHS31_001441</name>
</gene>
<dbReference type="Gene3D" id="1.20.120.520">
    <property type="entry name" value="nmb1532 protein domain like"/>
    <property type="match status" value="1"/>
</dbReference>
<evidence type="ECO:0000256" key="1">
    <source>
        <dbReference type="SAM" id="MobiDB-lite"/>
    </source>
</evidence>
<protein>
    <recommendedName>
        <fullName evidence="2">Hemerythrin-like domain-containing protein</fullName>
    </recommendedName>
</protein>
<evidence type="ECO:0000313" key="4">
    <source>
        <dbReference type="Proteomes" id="UP000727456"/>
    </source>
</evidence>
<proteinExistence type="predicted"/>
<dbReference type="Pfam" id="PF01814">
    <property type="entry name" value="Hemerythrin"/>
    <property type="match status" value="1"/>
</dbReference>
<comment type="caution">
    <text evidence="3">The sequence shown here is derived from an EMBL/GenBank/DDBJ whole genome shotgun (WGS) entry which is preliminary data.</text>
</comment>
<accession>A0ABX0TQM6</accession>
<dbReference type="Proteomes" id="UP000727456">
    <property type="component" value="Unassembled WGS sequence"/>
</dbReference>
<name>A0ABX0TQM6_9SPHN</name>
<keyword evidence="4" id="KW-1185">Reference proteome</keyword>
<dbReference type="PANTHER" id="PTHR35585:SF1">
    <property type="entry name" value="HHE DOMAIN PROTEIN (AFU_ORTHOLOGUE AFUA_4G00730)"/>
    <property type="match status" value="1"/>
</dbReference>
<feature type="domain" description="Hemerythrin-like" evidence="2">
    <location>
        <begin position="23"/>
        <end position="134"/>
    </location>
</feature>
<evidence type="ECO:0000259" key="2">
    <source>
        <dbReference type="Pfam" id="PF01814"/>
    </source>
</evidence>
<organism evidence="3 4">
    <name type="scientific">Sphingomonas vulcanisoli</name>
    <dbReference type="NCBI Taxonomy" id="1658060"/>
    <lineage>
        <taxon>Bacteria</taxon>
        <taxon>Pseudomonadati</taxon>
        <taxon>Pseudomonadota</taxon>
        <taxon>Alphaproteobacteria</taxon>
        <taxon>Sphingomonadales</taxon>
        <taxon>Sphingomonadaceae</taxon>
        <taxon>Sphingomonas</taxon>
    </lineage>
</organism>
<evidence type="ECO:0000313" key="3">
    <source>
        <dbReference type="EMBL" id="NIJ07831.1"/>
    </source>
</evidence>
<dbReference type="InterPro" id="IPR012312">
    <property type="entry name" value="Hemerythrin-like"/>
</dbReference>